<feature type="transmembrane region" description="Helical" evidence="1">
    <location>
        <begin position="66"/>
        <end position="84"/>
    </location>
</feature>
<feature type="transmembrane region" description="Helical" evidence="1">
    <location>
        <begin position="133"/>
        <end position="151"/>
    </location>
</feature>
<keyword evidence="3" id="KW-1185">Reference proteome</keyword>
<reference evidence="2 3" key="1">
    <citation type="submission" date="2020-09" db="EMBL/GenBank/DDBJ databases">
        <title>Investigation of environmental microbe.</title>
        <authorList>
            <person name="Ou Y."/>
            <person name="Kang Q."/>
        </authorList>
    </citation>
    <scope>NUCLEOTIDE SEQUENCE [LARGE SCALE GENOMIC DNA]</scope>
    <source>
        <strain evidence="2 3">KJZ-9</strain>
    </source>
</reference>
<keyword evidence="1" id="KW-1133">Transmembrane helix</keyword>
<keyword evidence="1" id="KW-0812">Transmembrane</keyword>
<dbReference type="EMBL" id="CP061538">
    <property type="protein sequence ID" value="QNV39292.1"/>
    <property type="molecule type" value="Genomic_DNA"/>
</dbReference>
<accession>A0A7H2BHZ6</accession>
<keyword evidence="1" id="KW-0472">Membrane</keyword>
<feature type="transmembrane region" description="Helical" evidence="1">
    <location>
        <begin position="157"/>
        <end position="179"/>
    </location>
</feature>
<gene>
    <name evidence="2" type="ORF">IDM48_07735</name>
</gene>
<name>A0A7H2BHZ6_9MICC</name>
<protein>
    <submittedName>
        <fullName evidence="2">Uncharacterized protein</fullName>
    </submittedName>
</protein>
<dbReference type="AlphaFoldDB" id="A0A7H2BHZ6"/>
<evidence type="ECO:0000256" key="1">
    <source>
        <dbReference type="SAM" id="Phobius"/>
    </source>
</evidence>
<dbReference type="RefSeq" id="WP_068168109.1">
    <property type="nucleotide sequence ID" value="NZ_BAAAHX010000005.1"/>
</dbReference>
<dbReference type="SUPFAM" id="SSF103473">
    <property type="entry name" value="MFS general substrate transporter"/>
    <property type="match status" value="1"/>
</dbReference>
<evidence type="ECO:0000313" key="3">
    <source>
        <dbReference type="Proteomes" id="UP000516421"/>
    </source>
</evidence>
<sequence>MAPSKTELLHESGYGTSSTYGDYNTYQDQGFSKQQDQAINPFATNAGYAFSPSPRTPNPAIQKSQWVLLGSALCFVGAIILGFTQNAQIAARIGNLSSGAAIAAGVCQVITALFLYGLVAYLMNRRENNGRMIGIAFSLIGIVMGIIWAVFGFFSGNILGVIAAVLCSGVVLFNCIWLYQTNQPKLHRGLRK</sequence>
<evidence type="ECO:0000313" key="2">
    <source>
        <dbReference type="EMBL" id="QNV39292.1"/>
    </source>
</evidence>
<organism evidence="2 3">
    <name type="scientific">Rothia amarae</name>
    <dbReference type="NCBI Taxonomy" id="169480"/>
    <lineage>
        <taxon>Bacteria</taxon>
        <taxon>Bacillati</taxon>
        <taxon>Actinomycetota</taxon>
        <taxon>Actinomycetes</taxon>
        <taxon>Micrococcales</taxon>
        <taxon>Micrococcaceae</taxon>
        <taxon>Rothia</taxon>
    </lineage>
</organism>
<dbReference type="InterPro" id="IPR036259">
    <property type="entry name" value="MFS_trans_sf"/>
</dbReference>
<feature type="transmembrane region" description="Helical" evidence="1">
    <location>
        <begin position="96"/>
        <end position="121"/>
    </location>
</feature>
<dbReference type="Proteomes" id="UP000516421">
    <property type="component" value="Chromosome"/>
</dbReference>
<dbReference type="KEGG" id="rama:IDM48_07735"/>
<proteinExistence type="predicted"/>